<name>A0A7M1I0R0_KLEPN</name>
<keyword evidence="1" id="KW-0614">Plasmid</keyword>
<reference evidence="1" key="1">
    <citation type="journal article" date="2020" name="Sci. Rep.">
        <title>Plasmid diversity among genetically related Klebsiella pneumoniae blaKPC-2 and blaKPC-3 isolates collected in the Dutch national surveillance.</title>
        <authorList>
            <consortium name="Dutch CPE surveillance Study Group"/>
            <person name="Hendrickx A.P.A."/>
            <person name="Landman F."/>
            <person name="de Haan A."/>
            <person name="Borst D."/>
            <person name="Witteveen S."/>
            <person name="van Santen-Verheuvel M.G."/>
            <person name="van der Heide H.G.J."/>
            <person name="Schouls L.M."/>
        </authorList>
    </citation>
    <scope>NUCLEOTIDE SEQUENCE</scope>
    <source>
        <strain evidence="1">RIVM_C014947</strain>
    </source>
</reference>
<dbReference type="SUPFAM" id="SSF53850">
    <property type="entry name" value="Periplasmic binding protein-like II"/>
    <property type="match status" value="1"/>
</dbReference>
<protein>
    <recommendedName>
        <fullName evidence="2">LysR family transcriptional regulator</fullName>
    </recommendedName>
</protein>
<gene>
    <name evidence="1" type="ORF">PMIDBGBA_05349</name>
</gene>
<evidence type="ECO:0000313" key="1">
    <source>
        <dbReference type="EMBL" id="QOQ32054.1"/>
    </source>
</evidence>
<sequence>MAGNLSGRGDCEKVDGQLTFSSIYPMLQAVKDGYGLAYLPESSALAGIEAGHYCRVLEDWSEAFPADMIIPIMSITGSGKDNTDTLHEKGKSNITCCAPDFKNERFT</sequence>
<proteinExistence type="predicted"/>
<dbReference type="Gene3D" id="3.40.190.10">
    <property type="entry name" value="Periplasmic binding protein-like II"/>
    <property type="match status" value="1"/>
</dbReference>
<dbReference type="AlphaFoldDB" id="A0A7M1I0R0"/>
<organism evidence="1">
    <name type="scientific">Klebsiella pneumoniae</name>
    <dbReference type="NCBI Taxonomy" id="573"/>
    <lineage>
        <taxon>Bacteria</taxon>
        <taxon>Pseudomonadati</taxon>
        <taxon>Pseudomonadota</taxon>
        <taxon>Gammaproteobacteria</taxon>
        <taxon>Enterobacterales</taxon>
        <taxon>Enterobacteriaceae</taxon>
        <taxon>Klebsiella/Raoultella group</taxon>
        <taxon>Klebsiella</taxon>
        <taxon>Klebsiella pneumoniae complex</taxon>
    </lineage>
</organism>
<geneLocation type="plasmid" evidence="1">
    <name>pRIVM_C014947_1</name>
</geneLocation>
<accession>A0A7M1I0R0</accession>
<evidence type="ECO:0008006" key="2">
    <source>
        <dbReference type="Google" id="ProtNLM"/>
    </source>
</evidence>
<dbReference type="EMBL" id="MT560064">
    <property type="protein sequence ID" value="QOQ32054.1"/>
    <property type="molecule type" value="Genomic_DNA"/>
</dbReference>